<protein>
    <submittedName>
        <fullName evidence="11">Undecaprenyl-phosphate 4-deoxy-4-formamido-L-arabinose transferase</fullName>
    </submittedName>
</protein>
<dbReference type="RefSeq" id="WP_091122998.1">
    <property type="nucleotide sequence ID" value="NZ_FOLB01000006.1"/>
</dbReference>
<dbReference type="AlphaFoldDB" id="A0A1I1ISR1"/>
<dbReference type="Gene3D" id="3.90.550.10">
    <property type="entry name" value="Spore Coat Polysaccharide Biosynthesis Protein SpsA, Chain A"/>
    <property type="match status" value="1"/>
</dbReference>
<gene>
    <name evidence="11" type="ORF">SAMN04487968_10661</name>
</gene>
<dbReference type="STRING" id="574651.SAMN04487968_10661"/>
<dbReference type="GO" id="GO:0005886">
    <property type="term" value="C:plasma membrane"/>
    <property type="evidence" value="ECO:0007669"/>
    <property type="project" value="TreeGrafter"/>
</dbReference>
<evidence type="ECO:0000256" key="8">
    <source>
        <dbReference type="ARBA" id="ARBA00023136"/>
    </source>
</evidence>
<keyword evidence="2" id="KW-1003">Cell membrane</keyword>
<sequence length="315" mass="34435">MSVSVVVPCYRSASTLPRLVQRLVATFESSGSTFEVLLVVDGSPDDTWDVAHALSEMHSAVRAIRLSRNYGQHSALLAGIRLARYQTTVTMDDDLQHLPEEVPTLLDALSSEHELVYGVARVEEHGWVRSLASRSVKSALSLTLQIEGARDISAFRAFHTYLRDAFVGATGPDINLDVALSWATNRATRVDVRMAEREEGASNYTPRLLIRHALNMVLGYSTAPLRFVIYLGLACGLLGAVLLASILVAYFTDRIQVAGFTTLASMIAIFSSAQMVAVGVLGEYIGRLHHANAGRPTYIIRERSDVSAHPELPED</sequence>
<keyword evidence="6" id="KW-0448">Lipopolysaccharide biosynthesis</keyword>
<keyword evidence="5 9" id="KW-0812">Transmembrane</keyword>
<evidence type="ECO:0000256" key="7">
    <source>
        <dbReference type="ARBA" id="ARBA00022989"/>
    </source>
</evidence>
<feature type="transmembrane region" description="Helical" evidence="9">
    <location>
        <begin position="257"/>
        <end position="281"/>
    </location>
</feature>
<evidence type="ECO:0000256" key="4">
    <source>
        <dbReference type="ARBA" id="ARBA00022679"/>
    </source>
</evidence>
<evidence type="ECO:0000259" key="10">
    <source>
        <dbReference type="Pfam" id="PF00535"/>
    </source>
</evidence>
<evidence type="ECO:0000256" key="6">
    <source>
        <dbReference type="ARBA" id="ARBA00022985"/>
    </source>
</evidence>
<feature type="transmembrane region" description="Helical" evidence="9">
    <location>
        <begin position="227"/>
        <end position="251"/>
    </location>
</feature>
<evidence type="ECO:0000256" key="3">
    <source>
        <dbReference type="ARBA" id="ARBA00022676"/>
    </source>
</evidence>
<feature type="domain" description="Glycosyltransferase 2-like" evidence="10">
    <location>
        <begin position="4"/>
        <end position="129"/>
    </location>
</feature>
<dbReference type="PANTHER" id="PTHR48090">
    <property type="entry name" value="UNDECAPRENYL-PHOSPHATE 4-DEOXY-4-FORMAMIDO-L-ARABINOSE TRANSFERASE-RELATED"/>
    <property type="match status" value="1"/>
</dbReference>
<dbReference type="InterPro" id="IPR029044">
    <property type="entry name" value="Nucleotide-diphossugar_trans"/>
</dbReference>
<comment type="similarity">
    <text evidence="1">Belongs to the glycosyltransferase 2 family.</text>
</comment>
<organism evidence="11 12">
    <name type="scientific">Nocardioides terrae</name>
    <dbReference type="NCBI Taxonomy" id="574651"/>
    <lineage>
        <taxon>Bacteria</taxon>
        <taxon>Bacillati</taxon>
        <taxon>Actinomycetota</taxon>
        <taxon>Actinomycetes</taxon>
        <taxon>Propionibacteriales</taxon>
        <taxon>Nocardioidaceae</taxon>
        <taxon>Nocardioides</taxon>
    </lineage>
</organism>
<dbReference type="GO" id="GO:0009103">
    <property type="term" value="P:lipopolysaccharide biosynthetic process"/>
    <property type="evidence" value="ECO:0007669"/>
    <property type="project" value="UniProtKB-KW"/>
</dbReference>
<dbReference type="InterPro" id="IPR001173">
    <property type="entry name" value="Glyco_trans_2-like"/>
</dbReference>
<keyword evidence="4 11" id="KW-0808">Transferase</keyword>
<dbReference type="GO" id="GO:0099621">
    <property type="term" value="F:undecaprenyl-phosphate 4-deoxy-4-formamido-L-arabinose transferase activity"/>
    <property type="evidence" value="ECO:0007669"/>
    <property type="project" value="TreeGrafter"/>
</dbReference>
<dbReference type="InterPro" id="IPR050256">
    <property type="entry name" value="Glycosyltransferase_2"/>
</dbReference>
<dbReference type="Proteomes" id="UP000198832">
    <property type="component" value="Unassembled WGS sequence"/>
</dbReference>
<name>A0A1I1ISR1_9ACTN</name>
<evidence type="ECO:0000256" key="9">
    <source>
        <dbReference type="SAM" id="Phobius"/>
    </source>
</evidence>
<keyword evidence="3" id="KW-0328">Glycosyltransferase</keyword>
<accession>A0A1I1ISR1</accession>
<proteinExistence type="inferred from homology"/>
<dbReference type="Pfam" id="PF00535">
    <property type="entry name" value="Glycos_transf_2"/>
    <property type="match status" value="1"/>
</dbReference>
<evidence type="ECO:0000256" key="1">
    <source>
        <dbReference type="ARBA" id="ARBA00006739"/>
    </source>
</evidence>
<dbReference type="EMBL" id="FOLB01000006">
    <property type="protein sequence ID" value="SFC39274.1"/>
    <property type="molecule type" value="Genomic_DNA"/>
</dbReference>
<keyword evidence="12" id="KW-1185">Reference proteome</keyword>
<dbReference type="PANTHER" id="PTHR48090:SF3">
    <property type="entry name" value="UNDECAPRENYL-PHOSPHATE 4-DEOXY-4-FORMAMIDO-L-ARABINOSE TRANSFERASE"/>
    <property type="match status" value="1"/>
</dbReference>
<dbReference type="OrthoDB" id="9811884at2"/>
<evidence type="ECO:0000313" key="11">
    <source>
        <dbReference type="EMBL" id="SFC39274.1"/>
    </source>
</evidence>
<evidence type="ECO:0000256" key="2">
    <source>
        <dbReference type="ARBA" id="ARBA00022475"/>
    </source>
</evidence>
<dbReference type="SUPFAM" id="SSF53448">
    <property type="entry name" value="Nucleotide-diphospho-sugar transferases"/>
    <property type="match status" value="1"/>
</dbReference>
<dbReference type="CDD" id="cd04187">
    <property type="entry name" value="DPM1_like_bac"/>
    <property type="match status" value="1"/>
</dbReference>
<keyword evidence="7 9" id="KW-1133">Transmembrane helix</keyword>
<reference evidence="11 12" key="1">
    <citation type="submission" date="2016-10" db="EMBL/GenBank/DDBJ databases">
        <authorList>
            <person name="de Groot N.N."/>
        </authorList>
    </citation>
    <scope>NUCLEOTIDE SEQUENCE [LARGE SCALE GENOMIC DNA]</scope>
    <source>
        <strain evidence="11 12">CGMCC 1.7056</strain>
    </source>
</reference>
<keyword evidence="8 9" id="KW-0472">Membrane</keyword>
<evidence type="ECO:0000256" key="5">
    <source>
        <dbReference type="ARBA" id="ARBA00022692"/>
    </source>
</evidence>
<evidence type="ECO:0000313" key="12">
    <source>
        <dbReference type="Proteomes" id="UP000198832"/>
    </source>
</evidence>